<organism evidence="1 2">
    <name type="scientific">Salmonella enterica subsp. enterica serovar Bovismorbificans</name>
    <dbReference type="NCBI Taxonomy" id="58097"/>
    <lineage>
        <taxon>Bacteria</taxon>
        <taxon>Pseudomonadati</taxon>
        <taxon>Pseudomonadota</taxon>
        <taxon>Gammaproteobacteria</taxon>
        <taxon>Enterobacterales</taxon>
        <taxon>Enterobacteriaceae</taxon>
        <taxon>Salmonella</taxon>
    </lineage>
</organism>
<gene>
    <name evidence="1" type="ORF">ERS008198_03701</name>
</gene>
<reference evidence="1 2" key="1">
    <citation type="submission" date="2015-03" db="EMBL/GenBank/DDBJ databases">
        <authorList>
            <consortium name="Pathogen Informatics"/>
        </authorList>
    </citation>
    <scope>NUCLEOTIDE SEQUENCE [LARGE SCALE GENOMIC DNA]</scope>
    <source>
        <strain evidence="1 2">A1104</strain>
    </source>
</reference>
<protein>
    <submittedName>
        <fullName evidence="1">Uncharacterized protein</fullName>
    </submittedName>
</protein>
<dbReference type="AlphaFoldDB" id="A0A655DSA0"/>
<sequence length="282" mass="31915">MPLSNRFAGNVLRITFQFRNGEHLRTGDIQLSKARLNFGDSVCCQPGVQFLFDERAVRAFHAMDELRAFRNFRRTENVGQANIFKTLVDLRDADQLHDDVTIGAFIQAATSVVGVFPFRHTWTDFAAVEVVHHEVLTHAQHHFVHGDIDAFTFTRFAYFVQGCQRGCRRGHPGEVIGGIREGWHRLINVAVLDQITTECLRDGVIRRKIGVLLGTILAEAGKVGNDQFRVMFPQHFISNTTAGKGRAFTGFNENIGSFHQFQKRFPTFIFENIQRQGVQVAA</sequence>
<name>A0A655DSA0_SALET</name>
<dbReference type="EMBL" id="CQPA01000038">
    <property type="protein sequence ID" value="CNU84413.1"/>
    <property type="molecule type" value="Genomic_DNA"/>
</dbReference>
<evidence type="ECO:0000313" key="1">
    <source>
        <dbReference type="EMBL" id="CNU84413.1"/>
    </source>
</evidence>
<accession>A0A655DSA0</accession>
<evidence type="ECO:0000313" key="2">
    <source>
        <dbReference type="Proteomes" id="UP000041314"/>
    </source>
</evidence>
<proteinExistence type="predicted"/>
<dbReference type="Proteomes" id="UP000041314">
    <property type="component" value="Unassembled WGS sequence"/>
</dbReference>